<dbReference type="PROSITE" id="PS00028">
    <property type="entry name" value="ZINC_FINGER_C2H2_1"/>
    <property type="match status" value="1"/>
</dbReference>
<feature type="compositionally biased region" description="Acidic residues" evidence="1">
    <location>
        <begin position="456"/>
        <end position="466"/>
    </location>
</feature>
<feature type="region of interest" description="Disordered" evidence="1">
    <location>
        <begin position="670"/>
        <end position="706"/>
    </location>
</feature>
<feature type="compositionally biased region" description="Low complexity" evidence="1">
    <location>
        <begin position="24"/>
        <end position="38"/>
    </location>
</feature>
<feature type="compositionally biased region" description="Polar residues" evidence="1">
    <location>
        <begin position="116"/>
        <end position="127"/>
    </location>
</feature>
<feature type="domain" description="C2H2-type" evidence="2">
    <location>
        <begin position="955"/>
        <end position="978"/>
    </location>
</feature>
<evidence type="ECO:0000259" key="2">
    <source>
        <dbReference type="PROSITE" id="PS00028"/>
    </source>
</evidence>
<feature type="region of interest" description="Disordered" evidence="1">
    <location>
        <begin position="66"/>
        <end position="162"/>
    </location>
</feature>
<dbReference type="PANTHER" id="PTHR35391">
    <property type="entry name" value="C2H2-TYPE DOMAIN-CONTAINING PROTEIN-RELATED"/>
    <property type="match status" value="1"/>
</dbReference>
<feature type="region of interest" description="Disordered" evidence="1">
    <location>
        <begin position="503"/>
        <end position="524"/>
    </location>
</feature>
<dbReference type="InterPro" id="IPR058925">
    <property type="entry name" value="zf-C2H2_AcuF"/>
</dbReference>
<evidence type="ECO:0000313" key="3">
    <source>
        <dbReference type="EMBL" id="OKO94348.1"/>
    </source>
</evidence>
<sequence length="1281" mass="138538">MPGNLYTNPPDLAQSNLHPLNDFPLSGPLSPPSEGGSPNQSLATWVNLSRNLPKTDLNLTLNQKMSSSPYARQSPAGAGGGHHSPLELNTTDPYLSAQSDPEESDFHASAIRLTPVNGSPNHTSSSYDEARRPSITSQGYLAPGGNDYPDASSSTSATNQTGGFLDPTEVMVNFSALSNEGTPLVFGAGESAAAVSNAQWLSSIPGDTTQFLDPEHTMPSPSSLQETATVQSNANPTLPTQALFVAPQQSGISSNPAFGPSRLTVSTNNAYNNDLASPSPRGRSPIITISRTSRGDSPDENAPETRPSRSLLSPIGPDEMPNGYVDDNDDHRSISSVSVMPSHNGTYVRISTATRRGLDPFSRGDEYGPSPNEMHGKHQQEQKNEEIGRWTATVSAANSEAGDDTPDQSRGRNKVTNRIRALSTGAQPLQQADYFNLKESDRTVLGPGLMLHESSDDGIESEEDSDGSTAPDSLPALADDRGLYDYSTPGVYMSQEVASPEKSFPLYPWQDPPRDPMRRGDMRQPKSSAAAMATYERRAREQDAASITATIDNNSIINFSAGFERSLRITDAPKKHASWSSALFKRGQQRIKRQASDLSLASAQSNFQPGVPELPQPQRKESAGSSYRHRLSLSSKHSPKSHSRSPSLTNALMSMTGQMAAVGGSHSVQAVSPHADASPKTFPAKWGRDRAKSEVPRPTTPGLLDLMTTHGGPPVASLSRYCKAEPDVAEPRASIAPSLDVPGAEDDEDMDVCDEKGLVMDFPAIVRLPVPTMEGFKSQIMQLNPRLDPALINRFAGEQVRRYRKLIEYQQKHATAVAKGSCKSGSFCFALGGQATLLPQRKTAADIESGQTQFRITDGHDQSYLGSEGAVTAAQFPPGVPLPPVARLPAKFECPVCFQVKTIQKPSDWSKHIFEDVQPFTCTFPGCTEPKSFKRKADWVRHESERHRQLEWWCCTYHDCTHKCYRKNNFIQHLVREHKLPDPKAVVGDGSARIVDQMVEDCKHTTQHTPAQEPCRFCGNNCGTWKKLTVHLGKHMEQLAMPVLELARQSCASQGQGQGQPRPIDTASPFEAGNNTITSSSGPVQAPQVQAPVQQAQGQTQAPTQTQTYYGDIPSFNFTSMTGGEISMEPESIMEPESLIDPLQQPGDQFSGYALGPFDPNPNSHAQATTSATLYPQGHAHAHAQAQAQAQAHSLAHAHAHAHAQSLHQNSVSYPPLYTPPPPSMDQTVAPNAPHSFSISSQLPPQAAQQQQAGYQTYQPVAPSSPYMSGQYNSSYSSQMG</sequence>
<name>A0A1Q5T264_9EURO</name>
<feature type="compositionally biased region" description="Basic residues" evidence="1">
    <location>
        <begin position="627"/>
        <end position="643"/>
    </location>
</feature>
<feature type="compositionally biased region" description="Low complexity" evidence="1">
    <location>
        <begin position="1082"/>
        <end position="1105"/>
    </location>
</feature>
<feature type="compositionally biased region" description="Polar residues" evidence="1">
    <location>
        <begin position="1161"/>
        <end position="1174"/>
    </location>
</feature>
<evidence type="ECO:0000313" key="4">
    <source>
        <dbReference type="Proteomes" id="UP000186955"/>
    </source>
</evidence>
<protein>
    <recommendedName>
        <fullName evidence="2">C2H2-type domain-containing protein</fullName>
    </recommendedName>
</protein>
<reference evidence="3 4" key="1">
    <citation type="submission" date="2016-10" db="EMBL/GenBank/DDBJ databases">
        <title>Genome sequence of the ascomycete fungus Penicillium subrubescens.</title>
        <authorList>
            <person name="De Vries R.P."/>
            <person name="Peng M."/>
            <person name="Dilokpimol A."/>
            <person name="Hilden K."/>
            <person name="Makela M.R."/>
            <person name="Grigoriev I."/>
            <person name="Riley R."/>
            <person name="Granchi Z."/>
        </authorList>
    </citation>
    <scope>NUCLEOTIDE SEQUENCE [LARGE SCALE GENOMIC DNA]</scope>
    <source>
        <strain evidence="3 4">CBS 132785</strain>
    </source>
</reference>
<accession>A0A1Q5T264</accession>
<feature type="compositionally biased region" description="Low complexity" evidence="1">
    <location>
        <begin position="1242"/>
        <end position="1260"/>
    </location>
</feature>
<dbReference type="STRING" id="1316194.A0A1Q5T264"/>
<feature type="compositionally biased region" description="Polar residues" evidence="1">
    <location>
        <begin position="1225"/>
        <end position="1241"/>
    </location>
</feature>
<gene>
    <name evidence="3" type="ORF">PENSUB_11615</name>
</gene>
<feature type="region of interest" description="Disordered" evidence="1">
    <location>
        <begin position="1051"/>
        <end position="1105"/>
    </location>
</feature>
<feature type="compositionally biased region" description="Polar residues" evidence="1">
    <location>
        <begin position="151"/>
        <end position="162"/>
    </location>
</feature>
<comment type="caution">
    <text evidence="3">The sequence shown here is derived from an EMBL/GenBank/DDBJ whole genome shotgun (WGS) entry which is preliminary data.</text>
</comment>
<feature type="compositionally biased region" description="Low complexity" evidence="1">
    <location>
        <begin position="1183"/>
        <end position="1195"/>
    </location>
</feature>
<dbReference type="Proteomes" id="UP000186955">
    <property type="component" value="Unassembled WGS sequence"/>
</dbReference>
<feature type="compositionally biased region" description="Basic and acidic residues" evidence="1">
    <location>
        <begin position="512"/>
        <end position="524"/>
    </location>
</feature>
<feature type="region of interest" description="Disordered" evidence="1">
    <location>
        <begin position="269"/>
        <end position="385"/>
    </location>
</feature>
<evidence type="ECO:0000256" key="1">
    <source>
        <dbReference type="SAM" id="MobiDB-lite"/>
    </source>
</evidence>
<feature type="region of interest" description="Disordered" evidence="1">
    <location>
        <begin position="206"/>
        <end position="231"/>
    </location>
</feature>
<dbReference type="SMART" id="SM00355">
    <property type="entry name" value="ZnF_C2H2"/>
    <property type="match status" value="3"/>
</dbReference>
<feature type="compositionally biased region" description="Polar residues" evidence="1">
    <location>
        <begin position="219"/>
        <end position="231"/>
    </location>
</feature>
<keyword evidence="4" id="KW-1185">Reference proteome</keyword>
<dbReference type="InterPro" id="IPR013087">
    <property type="entry name" value="Znf_C2H2_type"/>
</dbReference>
<feature type="region of interest" description="Disordered" evidence="1">
    <location>
        <begin position="599"/>
        <end position="648"/>
    </location>
</feature>
<dbReference type="PANTHER" id="PTHR35391:SF3">
    <property type="entry name" value="FINGER DOMAIN PROTEIN, PUTATIVE (AFU_ORTHOLOGUE AFUA_8G04300)-RELATED"/>
    <property type="match status" value="1"/>
</dbReference>
<feature type="region of interest" description="Disordered" evidence="1">
    <location>
        <begin position="447"/>
        <end position="481"/>
    </location>
</feature>
<feature type="compositionally biased region" description="Basic and acidic residues" evidence="1">
    <location>
        <begin position="686"/>
        <end position="695"/>
    </location>
</feature>
<feature type="region of interest" description="Disordered" evidence="1">
    <location>
        <begin position="1141"/>
        <end position="1281"/>
    </location>
</feature>
<organism evidence="3 4">
    <name type="scientific">Penicillium subrubescens</name>
    <dbReference type="NCBI Taxonomy" id="1316194"/>
    <lineage>
        <taxon>Eukaryota</taxon>
        <taxon>Fungi</taxon>
        <taxon>Dikarya</taxon>
        <taxon>Ascomycota</taxon>
        <taxon>Pezizomycotina</taxon>
        <taxon>Eurotiomycetes</taxon>
        <taxon>Eurotiomycetidae</taxon>
        <taxon>Eurotiales</taxon>
        <taxon>Aspergillaceae</taxon>
        <taxon>Penicillium</taxon>
    </lineage>
</organism>
<feature type="compositionally biased region" description="Polar residues" evidence="1">
    <location>
        <begin position="87"/>
        <end position="99"/>
    </location>
</feature>
<feature type="compositionally biased region" description="Basic and acidic residues" evidence="1">
    <location>
        <begin position="374"/>
        <end position="385"/>
    </location>
</feature>
<dbReference type="Pfam" id="PF26082">
    <property type="entry name" value="zf-C2H2_AcuF"/>
    <property type="match status" value="1"/>
</dbReference>
<feature type="compositionally biased region" description="Basic and acidic residues" evidence="1">
    <location>
        <begin position="356"/>
        <end position="366"/>
    </location>
</feature>
<proteinExistence type="predicted"/>
<feature type="compositionally biased region" description="Polar residues" evidence="1">
    <location>
        <begin position="334"/>
        <end position="354"/>
    </location>
</feature>
<feature type="region of interest" description="Disordered" evidence="1">
    <location>
        <begin position="1"/>
        <end position="47"/>
    </location>
</feature>
<feature type="compositionally biased region" description="Polar residues" evidence="1">
    <location>
        <begin position="1266"/>
        <end position="1281"/>
    </location>
</feature>
<dbReference type="EMBL" id="MNBE01000719">
    <property type="protein sequence ID" value="OKO94348.1"/>
    <property type="molecule type" value="Genomic_DNA"/>
</dbReference>